<evidence type="ECO:0000256" key="2">
    <source>
        <dbReference type="SAM" id="SignalP"/>
    </source>
</evidence>
<dbReference type="GO" id="GO:0016788">
    <property type="term" value="F:hydrolase activity, acting on ester bonds"/>
    <property type="evidence" value="ECO:0007669"/>
    <property type="project" value="InterPro"/>
</dbReference>
<keyword evidence="2" id="KW-0732">Signal</keyword>
<dbReference type="Pfam" id="PF00657">
    <property type="entry name" value="Lipase_GDSL"/>
    <property type="match status" value="1"/>
</dbReference>
<reference evidence="3" key="1">
    <citation type="submission" date="2019-11" db="EMBL/GenBank/DDBJ databases">
        <title>Description of new Acetobacter species.</title>
        <authorList>
            <person name="Cleenwerck I."/>
            <person name="Sombolestani A.S."/>
        </authorList>
    </citation>
    <scope>NUCLEOTIDE SEQUENCE</scope>
    <source>
        <strain evidence="3">LMG 1626</strain>
    </source>
</reference>
<dbReference type="InterPro" id="IPR036514">
    <property type="entry name" value="SGNH_hydro_sf"/>
</dbReference>
<dbReference type="CDD" id="cd01846">
    <property type="entry name" value="fatty_acyltransferase_like"/>
    <property type="match status" value="1"/>
</dbReference>
<name>A0A967EHZ6_9PROT</name>
<dbReference type="PANTHER" id="PTHR45648:SF22">
    <property type="entry name" value="GDSL LIPASE_ACYLHYDROLASE FAMILY PROTEIN (AFU_ORTHOLOGUE AFUA_4G14700)"/>
    <property type="match status" value="1"/>
</dbReference>
<comment type="caution">
    <text evidence="3">The sequence shown here is derived from an EMBL/GenBank/DDBJ whole genome shotgun (WGS) entry which is preliminary data.</text>
</comment>
<keyword evidence="4" id="KW-1185">Reference proteome</keyword>
<sequence>MRRSLALFSAVSAMVSTILAMPTSAAEIPFSRLYVFGDSYSDSGASRTVSSEAVNAKIPQAVVLPADDKTGLYWKGRWSNGPTAVEDLANKMGAPIENVAVGGARCGSGNYYTWLDGWRDTGLRGQVLSFIYARPRLDPAALYVLGASANDFFLHEDMATPQPLPAIAEQCAQEMKGAIELLQQHGARHFLIFGAYSLDRVPAVAKDPHAAAEARAFQAEYDRRAQTAIEPITASAGSHIVWFSWSNATEKLLANNQPERLSDVVHPCQPTLPAPGKVCGDPDAHLWWDEYHPTRRAHALIAQQMLDVVRESASAH</sequence>
<dbReference type="InterPro" id="IPR051058">
    <property type="entry name" value="GDSL_Est/Lipase"/>
</dbReference>
<dbReference type="RefSeq" id="WP_166316907.1">
    <property type="nucleotide sequence ID" value="NZ_WOTH01000026.1"/>
</dbReference>
<dbReference type="Proteomes" id="UP000597459">
    <property type="component" value="Unassembled WGS sequence"/>
</dbReference>
<gene>
    <name evidence="3" type="ORF">GOB87_11650</name>
</gene>
<dbReference type="SUPFAM" id="SSF52266">
    <property type="entry name" value="SGNH hydrolase"/>
    <property type="match status" value="1"/>
</dbReference>
<dbReference type="PANTHER" id="PTHR45648">
    <property type="entry name" value="GDSL LIPASE/ACYLHYDROLASE FAMILY PROTEIN (AFU_ORTHOLOGUE AFUA_4G14700)"/>
    <property type="match status" value="1"/>
</dbReference>
<dbReference type="Gene3D" id="3.40.50.1110">
    <property type="entry name" value="SGNH hydrolase"/>
    <property type="match status" value="1"/>
</dbReference>
<keyword evidence="1" id="KW-0378">Hydrolase</keyword>
<protein>
    <submittedName>
        <fullName evidence="3">Thermolabile hemolysin</fullName>
    </submittedName>
</protein>
<organism evidence="3 4">
    <name type="scientific">Acetobacter estunensis</name>
    <dbReference type="NCBI Taxonomy" id="104097"/>
    <lineage>
        <taxon>Bacteria</taxon>
        <taxon>Pseudomonadati</taxon>
        <taxon>Pseudomonadota</taxon>
        <taxon>Alphaproteobacteria</taxon>
        <taxon>Acetobacterales</taxon>
        <taxon>Acetobacteraceae</taxon>
        <taxon>Acetobacter</taxon>
    </lineage>
</organism>
<evidence type="ECO:0000313" key="4">
    <source>
        <dbReference type="Proteomes" id="UP000597459"/>
    </source>
</evidence>
<accession>A0A967EHZ6</accession>
<dbReference type="InterPro" id="IPR001087">
    <property type="entry name" value="GDSL"/>
</dbReference>
<evidence type="ECO:0000256" key="1">
    <source>
        <dbReference type="ARBA" id="ARBA00022801"/>
    </source>
</evidence>
<feature type="signal peptide" evidence="2">
    <location>
        <begin position="1"/>
        <end position="25"/>
    </location>
</feature>
<feature type="chain" id="PRO_5036925131" evidence="2">
    <location>
        <begin position="26"/>
        <end position="316"/>
    </location>
</feature>
<dbReference type="EMBL" id="WOTH01000026">
    <property type="protein sequence ID" value="NHO54592.1"/>
    <property type="molecule type" value="Genomic_DNA"/>
</dbReference>
<evidence type="ECO:0000313" key="3">
    <source>
        <dbReference type="EMBL" id="NHO54592.1"/>
    </source>
</evidence>
<proteinExistence type="predicted"/>
<dbReference type="AlphaFoldDB" id="A0A967EHZ6"/>